<evidence type="ECO:0000313" key="2">
    <source>
        <dbReference type="Proteomes" id="UP000828390"/>
    </source>
</evidence>
<sequence>MGIMPNAACVAPDQPAEPCQELPCLLRNQEALQDLREDSIAPPYKTVTLRRLV</sequence>
<dbReference type="EMBL" id="JAIWYP010000001">
    <property type="protein sequence ID" value="KAH3877197.1"/>
    <property type="molecule type" value="Genomic_DNA"/>
</dbReference>
<accession>A0A9D4MKZ8</accession>
<gene>
    <name evidence="1" type="ORF">DPMN_001057</name>
</gene>
<dbReference type="Proteomes" id="UP000828390">
    <property type="component" value="Unassembled WGS sequence"/>
</dbReference>
<reference evidence="1" key="2">
    <citation type="submission" date="2020-11" db="EMBL/GenBank/DDBJ databases">
        <authorList>
            <person name="McCartney M.A."/>
            <person name="Auch B."/>
            <person name="Kono T."/>
            <person name="Mallez S."/>
            <person name="Becker A."/>
            <person name="Gohl D.M."/>
            <person name="Silverstein K.A.T."/>
            <person name="Koren S."/>
            <person name="Bechman K.B."/>
            <person name="Herman A."/>
            <person name="Abrahante J.E."/>
            <person name="Garbe J."/>
        </authorList>
    </citation>
    <scope>NUCLEOTIDE SEQUENCE</scope>
    <source>
        <strain evidence="1">Duluth1</strain>
        <tissue evidence="1">Whole animal</tissue>
    </source>
</reference>
<organism evidence="1 2">
    <name type="scientific">Dreissena polymorpha</name>
    <name type="common">Zebra mussel</name>
    <name type="synonym">Mytilus polymorpha</name>
    <dbReference type="NCBI Taxonomy" id="45954"/>
    <lineage>
        <taxon>Eukaryota</taxon>
        <taxon>Metazoa</taxon>
        <taxon>Spiralia</taxon>
        <taxon>Lophotrochozoa</taxon>
        <taxon>Mollusca</taxon>
        <taxon>Bivalvia</taxon>
        <taxon>Autobranchia</taxon>
        <taxon>Heteroconchia</taxon>
        <taxon>Euheterodonta</taxon>
        <taxon>Imparidentia</taxon>
        <taxon>Neoheterodontei</taxon>
        <taxon>Myida</taxon>
        <taxon>Dreissenoidea</taxon>
        <taxon>Dreissenidae</taxon>
        <taxon>Dreissena</taxon>
    </lineage>
</organism>
<protein>
    <submittedName>
        <fullName evidence="1">Uncharacterized protein</fullName>
    </submittedName>
</protein>
<evidence type="ECO:0000313" key="1">
    <source>
        <dbReference type="EMBL" id="KAH3877197.1"/>
    </source>
</evidence>
<proteinExistence type="predicted"/>
<keyword evidence="2" id="KW-1185">Reference proteome</keyword>
<dbReference type="AlphaFoldDB" id="A0A9D4MKZ8"/>
<comment type="caution">
    <text evidence="1">The sequence shown here is derived from an EMBL/GenBank/DDBJ whole genome shotgun (WGS) entry which is preliminary data.</text>
</comment>
<name>A0A9D4MKZ8_DREPO</name>
<reference evidence="1" key="1">
    <citation type="journal article" date="2019" name="bioRxiv">
        <title>The Genome of the Zebra Mussel, Dreissena polymorpha: A Resource for Invasive Species Research.</title>
        <authorList>
            <person name="McCartney M.A."/>
            <person name="Auch B."/>
            <person name="Kono T."/>
            <person name="Mallez S."/>
            <person name="Zhang Y."/>
            <person name="Obille A."/>
            <person name="Becker A."/>
            <person name="Abrahante J.E."/>
            <person name="Garbe J."/>
            <person name="Badalamenti J.P."/>
            <person name="Herman A."/>
            <person name="Mangelson H."/>
            <person name="Liachko I."/>
            <person name="Sullivan S."/>
            <person name="Sone E.D."/>
            <person name="Koren S."/>
            <person name="Silverstein K.A.T."/>
            <person name="Beckman K.B."/>
            <person name="Gohl D.M."/>
        </authorList>
    </citation>
    <scope>NUCLEOTIDE SEQUENCE</scope>
    <source>
        <strain evidence="1">Duluth1</strain>
        <tissue evidence="1">Whole animal</tissue>
    </source>
</reference>